<dbReference type="InterPro" id="IPR027417">
    <property type="entry name" value="P-loop_NTPase"/>
</dbReference>
<dbReference type="AlphaFoldDB" id="A0A5B8RAX1"/>
<evidence type="ECO:0000256" key="1">
    <source>
        <dbReference type="ARBA" id="ARBA00008059"/>
    </source>
</evidence>
<dbReference type="PANTHER" id="PTHR30050:SF4">
    <property type="entry name" value="ATP-BINDING PROTEIN RV3427C IN INSERTION SEQUENCE-RELATED"/>
    <property type="match status" value="1"/>
</dbReference>
<keyword evidence="3" id="KW-0067">ATP-binding</keyword>
<dbReference type="PRINTS" id="PR00300">
    <property type="entry name" value="CLPPROTEASEA"/>
</dbReference>
<dbReference type="InterPro" id="IPR002611">
    <property type="entry name" value="IstB_ATP-bd"/>
</dbReference>
<name>A0A5B8RAX1_9ZZZZ</name>
<dbReference type="EMBL" id="MN079137">
    <property type="protein sequence ID" value="QEA06339.1"/>
    <property type="molecule type" value="Genomic_DNA"/>
</dbReference>
<evidence type="ECO:0000256" key="3">
    <source>
        <dbReference type="ARBA" id="ARBA00022840"/>
    </source>
</evidence>
<sequence length="276" mass="30453">MSAALSQRDRIRAMLADLKMPGALEAVDGILSEVDSASLGASEAIARLLEAQIGLRNHRRLAAAMRSSRLPAVKTLAEFDFAFQPSIKREQIESLHELGFVARHENVIFLGPPGVGKTHLAISLAITAAQQGRRVYYGTLVDLISSLEEAQAAGQLKRRLAVLTHPSVLVVDEIGYLPVTHTGAVLFFQLMNRRYERASTVLTSNKGFEEWGEIVGDEVMAAALIDRLLHHCHLVNIRGNSYRMRAHTELAQTLRTEAEASTPTERRRSSASKRIR</sequence>
<keyword evidence="2" id="KW-0547">Nucleotide-binding</keyword>
<dbReference type="PANTHER" id="PTHR30050">
    <property type="entry name" value="CHROMOSOMAL REPLICATION INITIATOR PROTEIN DNAA"/>
    <property type="match status" value="1"/>
</dbReference>
<evidence type="ECO:0000259" key="5">
    <source>
        <dbReference type="SMART" id="SM00382"/>
    </source>
</evidence>
<dbReference type="Pfam" id="PF01695">
    <property type="entry name" value="IstB_IS21"/>
    <property type="match status" value="1"/>
</dbReference>
<organism evidence="6">
    <name type="scientific">uncultured organism</name>
    <dbReference type="NCBI Taxonomy" id="155900"/>
    <lineage>
        <taxon>unclassified sequences</taxon>
        <taxon>environmental samples</taxon>
    </lineage>
</organism>
<dbReference type="GO" id="GO:0006260">
    <property type="term" value="P:DNA replication"/>
    <property type="evidence" value="ECO:0007669"/>
    <property type="project" value="TreeGrafter"/>
</dbReference>
<gene>
    <name evidence="6" type="ORF">KBTEX_02671</name>
</gene>
<comment type="similarity">
    <text evidence="1">Belongs to the IS21/IS1162 putative ATP-binding protein family.</text>
</comment>
<accession>A0A5B8RAX1</accession>
<evidence type="ECO:0000256" key="2">
    <source>
        <dbReference type="ARBA" id="ARBA00022741"/>
    </source>
</evidence>
<dbReference type="InterPro" id="IPR028350">
    <property type="entry name" value="DNAC/IstB-like"/>
</dbReference>
<dbReference type="InterPro" id="IPR001270">
    <property type="entry name" value="ClpA/B"/>
</dbReference>
<evidence type="ECO:0000313" key="6">
    <source>
        <dbReference type="EMBL" id="QEA06339.1"/>
    </source>
</evidence>
<dbReference type="InterPro" id="IPR003593">
    <property type="entry name" value="AAA+_ATPase"/>
</dbReference>
<dbReference type="CDD" id="cd00009">
    <property type="entry name" value="AAA"/>
    <property type="match status" value="1"/>
</dbReference>
<reference evidence="6" key="1">
    <citation type="submission" date="2019-06" db="EMBL/GenBank/DDBJ databases">
        <authorList>
            <person name="Murdoch R.W."/>
            <person name="Fathepure B."/>
        </authorList>
    </citation>
    <scope>NUCLEOTIDE SEQUENCE</scope>
</reference>
<dbReference type="InterPro" id="IPR047661">
    <property type="entry name" value="IstB"/>
</dbReference>
<feature type="domain" description="AAA+ ATPase" evidence="5">
    <location>
        <begin position="103"/>
        <end position="238"/>
    </location>
</feature>
<dbReference type="Gene3D" id="3.40.50.300">
    <property type="entry name" value="P-loop containing nucleotide triphosphate hydrolases"/>
    <property type="match status" value="1"/>
</dbReference>
<feature type="compositionally biased region" description="Polar residues" evidence="4">
    <location>
        <begin position="253"/>
        <end position="263"/>
    </location>
</feature>
<dbReference type="GO" id="GO:0005524">
    <property type="term" value="F:ATP binding"/>
    <property type="evidence" value="ECO:0007669"/>
    <property type="project" value="UniProtKB-KW"/>
</dbReference>
<proteinExistence type="inferred from homology"/>
<feature type="region of interest" description="Disordered" evidence="4">
    <location>
        <begin position="253"/>
        <end position="276"/>
    </location>
</feature>
<dbReference type="SUPFAM" id="SSF52540">
    <property type="entry name" value="P-loop containing nucleoside triphosphate hydrolases"/>
    <property type="match status" value="1"/>
</dbReference>
<dbReference type="PIRSF" id="PIRSF003073">
    <property type="entry name" value="DNAC_TnpB_IstB"/>
    <property type="match status" value="1"/>
</dbReference>
<dbReference type="SMART" id="SM00382">
    <property type="entry name" value="AAA"/>
    <property type="match status" value="1"/>
</dbReference>
<protein>
    <submittedName>
        <fullName evidence="6">IS21 family transposase ISRel3</fullName>
    </submittedName>
</protein>
<dbReference type="NCBIfam" id="NF038214">
    <property type="entry name" value="IS21_help_AAA"/>
    <property type="match status" value="1"/>
</dbReference>
<evidence type="ECO:0000256" key="4">
    <source>
        <dbReference type="SAM" id="MobiDB-lite"/>
    </source>
</evidence>